<name>A0AAV4VY12_9ARAC</name>
<proteinExistence type="predicted"/>
<sequence length="143" mass="16645">MCWWVQKLHFLTNTLMSSKTEGRILAKTIDQKAIWTGRNYRSGDNTDWHIARTVKTRLFTKKNKQNGVKRTVHFKSPAPPASRTNARPRKHSYSTQCHKVRQIKELFVPHKQHGVEGEERQVKCSRIWGIVLTNAESNVSFEC</sequence>
<feature type="region of interest" description="Disordered" evidence="1">
    <location>
        <begin position="72"/>
        <end position="94"/>
    </location>
</feature>
<dbReference type="Proteomes" id="UP001054837">
    <property type="component" value="Unassembled WGS sequence"/>
</dbReference>
<evidence type="ECO:0000313" key="3">
    <source>
        <dbReference type="Proteomes" id="UP001054837"/>
    </source>
</evidence>
<keyword evidence="3" id="KW-1185">Reference proteome</keyword>
<evidence type="ECO:0000313" key="2">
    <source>
        <dbReference type="EMBL" id="GIY75023.1"/>
    </source>
</evidence>
<dbReference type="AlphaFoldDB" id="A0AAV4VY12"/>
<protein>
    <submittedName>
        <fullName evidence="2">Uncharacterized protein</fullName>
    </submittedName>
</protein>
<reference evidence="2 3" key="1">
    <citation type="submission" date="2021-06" db="EMBL/GenBank/DDBJ databases">
        <title>Caerostris darwini draft genome.</title>
        <authorList>
            <person name="Kono N."/>
            <person name="Arakawa K."/>
        </authorList>
    </citation>
    <scope>NUCLEOTIDE SEQUENCE [LARGE SCALE GENOMIC DNA]</scope>
</reference>
<comment type="caution">
    <text evidence="2">The sequence shown here is derived from an EMBL/GenBank/DDBJ whole genome shotgun (WGS) entry which is preliminary data.</text>
</comment>
<accession>A0AAV4VY12</accession>
<evidence type="ECO:0000256" key="1">
    <source>
        <dbReference type="SAM" id="MobiDB-lite"/>
    </source>
</evidence>
<gene>
    <name evidence="2" type="ORF">CDAR_441801</name>
</gene>
<organism evidence="2 3">
    <name type="scientific">Caerostris darwini</name>
    <dbReference type="NCBI Taxonomy" id="1538125"/>
    <lineage>
        <taxon>Eukaryota</taxon>
        <taxon>Metazoa</taxon>
        <taxon>Ecdysozoa</taxon>
        <taxon>Arthropoda</taxon>
        <taxon>Chelicerata</taxon>
        <taxon>Arachnida</taxon>
        <taxon>Araneae</taxon>
        <taxon>Araneomorphae</taxon>
        <taxon>Entelegynae</taxon>
        <taxon>Araneoidea</taxon>
        <taxon>Araneidae</taxon>
        <taxon>Caerostris</taxon>
    </lineage>
</organism>
<dbReference type="EMBL" id="BPLQ01013819">
    <property type="protein sequence ID" value="GIY75023.1"/>
    <property type="molecule type" value="Genomic_DNA"/>
</dbReference>